<evidence type="ECO:0000313" key="1">
    <source>
        <dbReference type="EMBL" id="NDV91990.1"/>
    </source>
</evidence>
<dbReference type="RefSeq" id="WP_015068532.1">
    <property type="nucleotide sequence ID" value="NZ_JAAAWN010000016.1"/>
</dbReference>
<accession>A0A7X5LNQ4</accession>
<gene>
    <name evidence="1" type="ORF">GTH32_12465</name>
</gene>
<comment type="caution">
    <text evidence="1">The sequence shown here is derived from an EMBL/GenBank/DDBJ whole genome shotgun (WGS) entry which is preliminary data.</text>
</comment>
<keyword evidence="2" id="KW-1185">Reference proteome</keyword>
<name>A0A7X5LNQ4_9ALTE</name>
<reference evidence="1 2" key="1">
    <citation type="submission" date="2020-01" db="EMBL/GenBank/DDBJ databases">
        <authorList>
            <person name="Chen J."/>
            <person name="Zhu S."/>
            <person name="Yang J."/>
        </authorList>
    </citation>
    <scope>NUCLEOTIDE SEQUENCE [LARGE SCALE GENOMIC DNA]</scope>
    <source>
        <strain evidence="1 2">345S023</strain>
    </source>
</reference>
<proteinExistence type="predicted"/>
<sequence>MANAFYRIKEGEFVRQLETQSITKVIAQESPTEPQKFFVVAINANTEIAYVMRHGRSDEPRTWRLDNLARFLRKNGVASFETLFEA</sequence>
<dbReference type="AlphaFoldDB" id="A0A7X5LNQ4"/>
<dbReference type="GeneID" id="56269154"/>
<evidence type="ECO:0000313" key="2">
    <source>
        <dbReference type="Proteomes" id="UP000470213"/>
    </source>
</evidence>
<dbReference type="EMBL" id="JAAAWN010000016">
    <property type="protein sequence ID" value="NDV91990.1"/>
    <property type="molecule type" value="Genomic_DNA"/>
</dbReference>
<protein>
    <submittedName>
        <fullName evidence="1">Uncharacterized protein</fullName>
    </submittedName>
</protein>
<organism evidence="1 2">
    <name type="scientific">Alteromonas profundi</name>
    <dbReference type="NCBI Taxonomy" id="2696062"/>
    <lineage>
        <taxon>Bacteria</taxon>
        <taxon>Pseudomonadati</taxon>
        <taxon>Pseudomonadota</taxon>
        <taxon>Gammaproteobacteria</taxon>
        <taxon>Alteromonadales</taxon>
        <taxon>Alteromonadaceae</taxon>
        <taxon>Alteromonas/Salinimonas group</taxon>
        <taxon>Alteromonas</taxon>
    </lineage>
</organism>
<dbReference type="Proteomes" id="UP000470213">
    <property type="component" value="Unassembled WGS sequence"/>
</dbReference>